<dbReference type="SUPFAM" id="SSF75169">
    <property type="entry name" value="DsrEFH-like"/>
    <property type="match status" value="1"/>
</dbReference>
<gene>
    <name evidence="1" type="ORF">WM40_04290</name>
</gene>
<dbReference type="EMBL" id="LAQU01000003">
    <property type="protein sequence ID" value="KKB64644.1"/>
    <property type="molecule type" value="Genomic_DNA"/>
</dbReference>
<evidence type="ECO:0000313" key="1">
    <source>
        <dbReference type="EMBL" id="KKB64644.1"/>
    </source>
</evidence>
<name>A0A0F5K454_9BURK</name>
<dbReference type="PANTHER" id="PTHR37691">
    <property type="entry name" value="BLR3518 PROTEIN"/>
    <property type="match status" value="1"/>
</dbReference>
<organism evidence="1 2">
    <name type="scientific">Robbsia andropogonis</name>
    <dbReference type="NCBI Taxonomy" id="28092"/>
    <lineage>
        <taxon>Bacteria</taxon>
        <taxon>Pseudomonadati</taxon>
        <taxon>Pseudomonadota</taxon>
        <taxon>Betaproteobacteria</taxon>
        <taxon>Burkholderiales</taxon>
        <taxon>Burkholderiaceae</taxon>
        <taxon>Robbsia</taxon>
    </lineage>
</organism>
<protein>
    <submittedName>
        <fullName evidence="1">Uncharacterized protein</fullName>
    </submittedName>
</protein>
<dbReference type="AlphaFoldDB" id="A0A0F5K454"/>
<dbReference type="PATRIC" id="fig|28092.6.peg.1010"/>
<reference evidence="1 2" key="1">
    <citation type="submission" date="2015-03" db="EMBL/GenBank/DDBJ databases">
        <title>Draft Genome Sequence of Burkholderia andropogonis type strain ICMP2807, isolated from Sorghum bicolor.</title>
        <authorList>
            <person name="Lopes-Santos L."/>
            <person name="Castro D.B."/>
            <person name="Ottoboni L.M."/>
            <person name="Park D."/>
            <person name="Weirc B.S."/>
            <person name="Destefano S.A."/>
        </authorList>
    </citation>
    <scope>NUCLEOTIDE SEQUENCE [LARGE SCALE GENOMIC DNA]</scope>
    <source>
        <strain evidence="1 2">ICMP2807</strain>
    </source>
</reference>
<proteinExistence type="predicted"/>
<dbReference type="Proteomes" id="UP000033618">
    <property type="component" value="Unassembled WGS sequence"/>
</dbReference>
<evidence type="ECO:0000313" key="2">
    <source>
        <dbReference type="Proteomes" id="UP000033618"/>
    </source>
</evidence>
<keyword evidence="2" id="KW-1185">Reference proteome</keyword>
<comment type="caution">
    <text evidence="1">The sequence shown here is derived from an EMBL/GenBank/DDBJ whole genome shotgun (WGS) entry which is preliminary data.</text>
</comment>
<dbReference type="PANTHER" id="PTHR37691:SF1">
    <property type="entry name" value="BLR3518 PROTEIN"/>
    <property type="match status" value="1"/>
</dbReference>
<dbReference type="Gene3D" id="3.40.1260.10">
    <property type="entry name" value="DsrEFH-like"/>
    <property type="match status" value="1"/>
</dbReference>
<dbReference type="STRING" id="28092.WM40_04290"/>
<accession>A0A0F5K454</accession>
<dbReference type="InterPro" id="IPR003787">
    <property type="entry name" value="Sulphur_relay_DsrE/F-like"/>
</dbReference>
<sequence>MERKMTKPAASPIDISALPDFGKVQFPVDASYVPDAGASYKVVFSISGASQDDKAPHSALQRVARAVNLYCMSGVPLDHLEFSAVIHGAATTCILADIAYQRRHGIANPNAKIIDALLAVGVELTVCAQAFHGNNIPADERRSGVTLALAALTALPILQQEGYSLMNL</sequence>
<dbReference type="Pfam" id="PF02635">
    <property type="entry name" value="DsrE"/>
    <property type="match status" value="1"/>
</dbReference>
<dbReference type="InterPro" id="IPR027396">
    <property type="entry name" value="DsrEFH-like"/>
</dbReference>